<proteinExistence type="predicted"/>
<dbReference type="EMBL" id="CP054836">
    <property type="protein sequence ID" value="QKV17385.1"/>
    <property type="molecule type" value="Genomic_DNA"/>
</dbReference>
<dbReference type="InterPro" id="IPR018062">
    <property type="entry name" value="HTH_AraC-typ_CS"/>
</dbReference>
<feature type="transmembrane region" description="Helical" evidence="4">
    <location>
        <begin position="14"/>
        <end position="34"/>
    </location>
</feature>
<dbReference type="GO" id="GO:0043565">
    <property type="term" value="F:sequence-specific DNA binding"/>
    <property type="evidence" value="ECO:0007669"/>
    <property type="project" value="InterPro"/>
</dbReference>
<dbReference type="InterPro" id="IPR020449">
    <property type="entry name" value="Tscrpt_reg_AraC-type_HTH"/>
</dbReference>
<dbReference type="RefSeq" id="WP_175275281.1">
    <property type="nucleotide sequence ID" value="NZ_CP054836.1"/>
</dbReference>
<feature type="transmembrane region" description="Helical" evidence="4">
    <location>
        <begin position="68"/>
        <end position="88"/>
    </location>
</feature>
<dbReference type="InterPro" id="IPR018060">
    <property type="entry name" value="HTH_AraC"/>
</dbReference>
<dbReference type="SMART" id="SM00342">
    <property type="entry name" value="HTH_ARAC"/>
    <property type="match status" value="1"/>
</dbReference>
<gene>
    <name evidence="6" type="ORF">HTY61_02335</name>
</gene>
<evidence type="ECO:0000313" key="6">
    <source>
        <dbReference type="EMBL" id="QKV17385.1"/>
    </source>
</evidence>
<keyword evidence="4" id="KW-0472">Membrane</keyword>
<name>A0A6N1VCT6_9HYPH</name>
<keyword evidence="2" id="KW-0238">DNA-binding</keyword>
<keyword evidence="3" id="KW-0804">Transcription</keyword>
<feature type="transmembrane region" description="Helical" evidence="4">
    <location>
        <begin position="41"/>
        <end position="62"/>
    </location>
</feature>
<dbReference type="Gene3D" id="1.10.10.60">
    <property type="entry name" value="Homeodomain-like"/>
    <property type="match status" value="1"/>
</dbReference>
<dbReference type="PANTHER" id="PTHR43280">
    <property type="entry name" value="ARAC-FAMILY TRANSCRIPTIONAL REGULATOR"/>
    <property type="match status" value="1"/>
</dbReference>
<feature type="domain" description="HTH araC/xylS-type" evidence="5">
    <location>
        <begin position="241"/>
        <end position="345"/>
    </location>
</feature>
<evidence type="ECO:0000256" key="3">
    <source>
        <dbReference type="ARBA" id="ARBA00023163"/>
    </source>
</evidence>
<feature type="transmembrane region" description="Helical" evidence="4">
    <location>
        <begin position="163"/>
        <end position="184"/>
    </location>
</feature>
<dbReference type="InterPro" id="IPR009057">
    <property type="entry name" value="Homeodomain-like_sf"/>
</dbReference>
<dbReference type="PANTHER" id="PTHR43280:SF29">
    <property type="entry name" value="ARAC-FAMILY TRANSCRIPTIONAL REGULATOR"/>
    <property type="match status" value="1"/>
</dbReference>
<keyword evidence="4" id="KW-1133">Transmembrane helix</keyword>
<dbReference type="GO" id="GO:0003700">
    <property type="term" value="F:DNA-binding transcription factor activity"/>
    <property type="evidence" value="ECO:0007669"/>
    <property type="project" value="InterPro"/>
</dbReference>
<feature type="transmembrane region" description="Helical" evidence="4">
    <location>
        <begin position="125"/>
        <end position="143"/>
    </location>
</feature>
<dbReference type="PRINTS" id="PR00032">
    <property type="entry name" value="HTHARAC"/>
</dbReference>
<keyword evidence="4" id="KW-0812">Transmembrane</keyword>
<feature type="transmembrane region" description="Helical" evidence="4">
    <location>
        <begin position="190"/>
        <end position="213"/>
    </location>
</feature>
<evidence type="ECO:0000259" key="5">
    <source>
        <dbReference type="PROSITE" id="PS01124"/>
    </source>
</evidence>
<dbReference type="Proteomes" id="UP000509367">
    <property type="component" value="Chromosome"/>
</dbReference>
<evidence type="ECO:0000256" key="2">
    <source>
        <dbReference type="ARBA" id="ARBA00023125"/>
    </source>
</evidence>
<protein>
    <submittedName>
        <fullName evidence="6">Helix-turn-helix transcriptional regulator</fullName>
    </submittedName>
</protein>
<evidence type="ECO:0000313" key="7">
    <source>
        <dbReference type="Proteomes" id="UP000509367"/>
    </source>
</evidence>
<sequence>MESESSSLILLLEFALRGGTTGIGLLMAGLLFSVRPVCATTFLGGLFAIGAAVYAMISAPAIQEAVGAAYAPLRLFAMLSPAFFWLFIMAMFDDDFEWKAWMAIPPATIDLVHLAALPFPDAAHAARVAHVAIVIVLMAHVLVLTRRNFGDDLVAARRQFTTIVVVLVPLVCLTIVVVATYEMLELRSTVASPMIAAMLFAVAAAFGFGISGIRKSLIPETGRPRPQPEAVSSAADRHDLARLEKLMEEGIFLHPGLTIGELAGRLDIPEHRLRRLINKGLGYRNFAAFLNDHRIEEARRRLSDPQSAREQITGLAFDLGYSSLAPFNRAFRERMGMSPSQFREKALQQA</sequence>
<organism evidence="6 7">
    <name type="scientific">Oricola thermophila</name>
    <dbReference type="NCBI Taxonomy" id="2742145"/>
    <lineage>
        <taxon>Bacteria</taxon>
        <taxon>Pseudomonadati</taxon>
        <taxon>Pseudomonadota</taxon>
        <taxon>Alphaproteobacteria</taxon>
        <taxon>Hyphomicrobiales</taxon>
        <taxon>Ahrensiaceae</taxon>
        <taxon>Oricola</taxon>
    </lineage>
</organism>
<dbReference type="PROSITE" id="PS01124">
    <property type="entry name" value="HTH_ARAC_FAMILY_2"/>
    <property type="match status" value="1"/>
</dbReference>
<accession>A0A6N1VCT6</accession>
<evidence type="ECO:0000256" key="1">
    <source>
        <dbReference type="ARBA" id="ARBA00023015"/>
    </source>
</evidence>
<dbReference type="SUPFAM" id="SSF46689">
    <property type="entry name" value="Homeodomain-like"/>
    <property type="match status" value="1"/>
</dbReference>
<dbReference type="Pfam" id="PF12833">
    <property type="entry name" value="HTH_18"/>
    <property type="match status" value="1"/>
</dbReference>
<dbReference type="AlphaFoldDB" id="A0A6N1VCT6"/>
<dbReference type="KEGG" id="orm:HTY61_02335"/>
<keyword evidence="1" id="KW-0805">Transcription regulation</keyword>
<keyword evidence="7" id="KW-1185">Reference proteome</keyword>
<reference evidence="6 7" key="1">
    <citation type="submission" date="2020-06" db="EMBL/GenBank/DDBJ databases">
        <title>Oricola thermophila sp. nov. isolated from a tidal sediments.</title>
        <authorList>
            <person name="Kwon K.K."/>
            <person name="Yang S.-H."/>
            <person name="Park M.-J."/>
        </authorList>
    </citation>
    <scope>NUCLEOTIDE SEQUENCE [LARGE SCALE GENOMIC DNA]</scope>
    <source>
        <strain evidence="6 7">MEBiC13590</strain>
    </source>
</reference>
<evidence type="ECO:0000256" key="4">
    <source>
        <dbReference type="SAM" id="Phobius"/>
    </source>
</evidence>
<dbReference type="PROSITE" id="PS00041">
    <property type="entry name" value="HTH_ARAC_FAMILY_1"/>
    <property type="match status" value="1"/>
</dbReference>